<evidence type="ECO:0000313" key="1">
    <source>
        <dbReference type="EMBL" id="CAK7907998.1"/>
    </source>
</evidence>
<dbReference type="AlphaFoldDB" id="A0AAV1T8T6"/>
<gene>
    <name evidence="1" type="ORF">PM001_LOCUS3635</name>
</gene>
<organism evidence="1 2">
    <name type="scientific">Peronospora matthiolae</name>
    <dbReference type="NCBI Taxonomy" id="2874970"/>
    <lineage>
        <taxon>Eukaryota</taxon>
        <taxon>Sar</taxon>
        <taxon>Stramenopiles</taxon>
        <taxon>Oomycota</taxon>
        <taxon>Peronosporomycetes</taxon>
        <taxon>Peronosporales</taxon>
        <taxon>Peronosporaceae</taxon>
        <taxon>Peronospora</taxon>
    </lineage>
</organism>
<comment type="caution">
    <text evidence="1">The sequence shown here is derived from an EMBL/GenBank/DDBJ whole genome shotgun (WGS) entry which is preliminary data.</text>
</comment>
<sequence>MVSSHDTEVDGITAFSTSPATSYRYILRLKDDKLSIWMEDRTSKKQWSKSGVTKEDYVTSANAISDASAIDYLKLFQDALDGEPDESSDAQCTLEMLSGDACQLVVSVKFRILRSVRVVKYTFVLEPVSVERIDVLESKMRDQQEELKRLQKQSITHVHLEASTKNGTTSKLQWSDPDSDDFFVDQETGEISIRQPGAYSITVVVKTGSNQGISIRKNEECIYSGSNSGYHNSLTASTIARFNANDRLAVTVNTFTGTSHLLIQQIGRKTTLS</sequence>
<evidence type="ECO:0000313" key="2">
    <source>
        <dbReference type="Proteomes" id="UP001162060"/>
    </source>
</evidence>
<protein>
    <submittedName>
        <fullName evidence="1">Uncharacterized protein</fullName>
    </submittedName>
</protein>
<dbReference type="Proteomes" id="UP001162060">
    <property type="component" value="Unassembled WGS sequence"/>
</dbReference>
<name>A0AAV1T8T6_9STRA</name>
<dbReference type="SUPFAM" id="SSF49842">
    <property type="entry name" value="TNF-like"/>
    <property type="match status" value="1"/>
</dbReference>
<accession>A0AAV1T8T6</accession>
<dbReference type="InterPro" id="IPR008983">
    <property type="entry name" value="Tumour_necrosis_fac-like_dom"/>
</dbReference>
<reference evidence="1" key="1">
    <citation type="submission" date="2024-01" db="EMBL/GenBank/DDBJ databases">
        <authorList>
            <person name="Webb A."/>
        </authorList>
    </citation>
    <scope>NUCLEOTIDE SEQUENCE</scope>
    <source>
        <strain evidence="1">Pm1</strain>
    </source>
</reference>
<dbReference type="EMBL" id="CAKLBY020000035">
    <property type="protein sequence ID" value="CAK7907998.1"/>
    <property type="molecule type" value="Genomic_DNA"/>
</dbReference>
<proteinExistence type="predicted"/>